<evidence type="ECO:0000313" key="3">
    <source>
        <dbReference type="Proteomes" id="UP000663852"/>
    </source>
</evidence>
<keyword evidence="1" id="KW-0472">Membrane</keyword>
<dbReference type="Proteomes" id="UP000663852">
    <property type="component" value="Unassembled WGS sequence"/>
</dbReference>
<name>A0A813UQI8_ADIRI</name>
<feature type="transmembrane region" description="Helical" evidence="1">
    <location>
        <begin position="40"/>
        <end position="61"/>
    </location>
</feature>
<dbReference type="EMBL" id="CAJNOJ010000018">
    <property type="protein sequence ID" value="CAF0832455.1"/>
    <property type="molecule type" value="Genomic_DNA"/>
</dbReference>
<feature type="transmembrane region" description="Helical" evidence="1">
    <location>
        <begin position="187"/>
        <end position="210"/>
    </location>
</feature>
<sequence length="444" mass="51967">MTTIRLFPVHQTSLCMTNTSVFYYLNHFGLRTRISWLFTWFLRLQFVYFVVVVISFSCALWPQTIRTSVSDFEPQLTFTINGSSVVYSSHESAVARRCFLSLTVPIKIKNYMDMIFFNILLFVAYFSLIMCVQLSSIHIPPKSLGNPYRWFCWGRQILTVYFISNFLSQIINSTACRSFELLFNFRYISVVMVQSFNSIICLVFAFFLGVKFASVRGKAMTKTQSLSCASYSSMKTKFVISFLDQFRLNTRMSYYFTWFLRLQFMYVWTFILCVALWFSPKQIYMTIEDIITKLTSGEINLSPIPHSPYESTLETQCSLSKITFIDNINSYTHMNDINIILSFVSLVLICLIQSLLWNVSFSHLKNPYRWFCWGRRILVLFLSSSILNQVVCATACRPVEIFYDPRHILMFSVHLFNFFVCTGFSFFLGIKFTSVRPEHRRSTS</sequence>
<dbReference type="AlphaFoldDB" id="A0A813UQI8"/>
<gene>
    <name evidence="2" type="ORF">EDS130_LOCUS6409</name>
</gene>
<feature type="transmembrane region" description="Helical" evidence="1">
    <location>
        <begin position="115"/>
        <end position="137"/>
    </location>
</feature>
<comment type="caution">
    <text evidence="2">The sequence shown here is derived from an EMBL/GenBank/DDBJ whole genome shotgun (WGS) entry which is preliminary data.</text>
</comment>
<feature type="transmembrane region" description="Helical" evidence="1">
    <location>
        <begin position="258"/>
        <end position="278"/>
    </location>
</feature>
<reference evidence="2" key="1">
    <citation type="submission" date="2021-02" db="EMBL/GenBank/DDBJ databases">
        <authorList>
            <person name="Nowell W R."/>
        </authorList>
    </citation>
    <scope>NUCLEOTIDE SEQUENCE</scope>
</reference>
<dbReference type="OrthoDB" id="9972809at2759"/>
<feature type="transmembrane region" description="Helical" evidence="1">
    <location>
        <begin position="377"/>
        <end position="396"/>
    </location>
</feature>
<proteinExistence type="predicted"/>
<feature type="transmembrane region" description="Helical" evidence="1">
    <location>
        <begin position="408"/>
        <end position="430"/>
    </location>
</feature>
<keyword evidence="1" id="KW-0812">Transmembrane</keyword>
<organism evidence="2 3">
    <name type="scientific">Adineta ricciae</name>
    <name type="common">Rotifer</name>
    <dbReference type="NCBI Taxonomy" id="249248"/>
    <lineage>
        <taxon>Eukaryota</taxon>
        <taxon>Metazoa</taxon>
        <taxon>Spiralia</taxon>
        <taxon>Gnathifera</taxon>
        <taxon>Rotifera</taxon>
        <taxon>Eurotatoria</taxon>
        <taxon>Bdelloidea</taxon>
        <taxon>Adinetida</taxon>
        <taxon>Adinetidae</taxon>
        <taxon>Adineta</taxon>
    </lineage>
</organism>
<evidence type="ECO:0000313" key="2">
    <source>
        <dbReference type="EMBL" id="CAF0832455.1"/>
    </source>
</evidence>
<evidence type="ECO:0000256" key="1">
    <source>
        <dbReference type="SAM" id="Phobius"/>
    </source>
</evidence>
<protein>
    <submittedName>
        <fullName evidence="2">Uncharacterized protein</fullName>
    </submittedName>
</protein>
<accession>A0A813UQI8</accession>
<feature type="transmembrane region" description="Helical" evidence="1">
    <location>
        <begin position="337"/>
        <end position="357"/>
    </location>
</feature>
<keyword evidence="1" id="KW-1133">Transmembrane helix</keyword>